<feature type="chain" id="PRO_5030002194" evidence="1">
    <location>
        <begin position="23"/>
        <end position="130"/>
    </location>
</feature>
<evidence type="ECO:0000313" key="3">
    <source>
        <dbReference type="EMBL" id="JAC74537.1"/>
    </source>
</evidence>
<dbReference type="PANTHER" id="PTHR14969">
    <property type="entry name" value="SPHINGOSINE-1-PHOSPHATE PHOSPHOHYDROLASE"/>
    <property type="match status" value="1"/>
</dbReference>
<keyword evidence="1" id="KW-0732">Signal</keyword>
<feature type="domain" description="Phosphatidic acid phosphatase type 2/haloperoxidase" evidence="2">
    <location>
        <begin position="1"/>
        <end position="76"/>
    </location>
</feature>
<dbReference type="GO" id="GO:0042392">
    <property type="term" value="F:sphingosine-1-phosphate phosphatase activity"/>
    <property type="evidence" value="ECO:0007669"/>
    <property type="project" value="TreeGrafter"/>
</dbReference>
<sequence length="130" mass="13886">MPSSHCQCMSFAAACFIHVVLSRPGRGTQAAAQGANAAALVALSAMVAWSRVYLGYHSPAQVFAGLAAGTSFGLLWGRVTLAAAPLFPRLERSALGEALALRDTSHLEDPLAAERRLARDSRERLRRRPS</sequence>
<protein>
    <submittedName>
        <fullName evidence="3">Dolichyldiphosphatase</fullName>
    </submittedName>
</protein>
<organism evidence="3">
    <name type="scientific">Tetraselmis sp. GSL018</name>
    <dbReference type="NCBI Taxonomy" id="582737"/>
    <lineage>
        <taxon>Eukaryota</taxon>
        <taxon>Viridiplantae</taxon>
        <taxon>Chlorophyta</taxon>
        <taxon>core chlorophytes</taxon>
        <taxon>Chlorodendrophyceae</taxon>
        <taxon>Chlorodendrales</taxon>
        <taxon>Chlorodendraceae</taxon>
        <taxon>Tetraselmis</taxon>
    </lineage>
</organism>
<dbReference type="Gene3D" id="1.20.144.10">
    <property type="entry name" value="Phosphatidic acid phosphatase type 2/haloperoxidase"/>
    <property type="match status" value="1"/>
</dbReference>
<dbReference type="InterPro" id="IPR000326">
    <property type="entry name" value="PAP2/HPO"/>
</dbReference>
<evidence type="ECO:0000259" key="2">
    <source>
        <dbReference type="Pfam" id="PF01569"/>
    </source>
</evidence>
<reference evidence="3" key="1">
    <citation type="submission" date="2014-05" db="EMBL/GenBank/DDBJ databases">
        <title>The transcriptome of the halophilic microalga Tetraselmis sp. GSL018 isolated from the Great Salt Lake, Utah.</title>
        <authorList>
            <person name="Jinkerson R.E."/>
            <person name="D'Adamo S."/>
            <person name="Posewitz M.C."/>
        </authorList>
    </citation>
    <scope>NUCLEOTIDE SEQUENCE</scope>
    <source>
        <strain evidence="3">GSL018</strain>
    </source>
</reference>
<dbReference type="Pfam" id="PF01569">
    <property type="entry name" value="PAP2"/>
    <property type="match status" value="1"/>
</dbReference>
<dbReference type="AlphaFoldDB" id="A0A061RNQ4"/>
<dbReference type="SUPFAM" id="SSF48317">
    <property type="entry name" value="Acid phosphatase/Vanadium-dependent haloperoxidase"/>
    <property type="match status" value="1"/>
</dbReference>
<accession>A0A061RNQ4</accession>
<name>A0A061RNQ4_9CHLO</name>
<proteinExistence type="predicted"/>
<feature type="signal peptide" evidence="1">
    <location>
        <begin position="1"/>
        <end position="22"/>
    </location>
</feature>
<evidence type="ECO:0000256" key="1">
    <source>
        <dbReference type="SAM" id="SignalP"/>
    </source>
</evidence>
<dbReference type="EMBL" id="GBEZ01011231">
    <property type="protein sequence ID" value="JAC74537.1"/>
    <property type="molecule type" value="Transcribed_RNA"/>
</dbReference>
<gene>
    <name evidence="3" type="ORF">TSPGSL018_25655</name>
</gene>
<dbReference type="InterPro" id="IPR036938">
    <property type="entry name" value="PAP2/HPO_sf"/>
</dbReference>
<dbReference type="PANTHER" id="PTHR14969:SF13">
    <property type="entry name" value="AT30094P"/>
    <property type="match status" value="1"/>
</dbReference>